<name>A0A2A4JVT0_HELVI</name>
<feature type="transmembrane region" description="Helical" evidence="1">
    <location>
        <begin position="224"/>
        <end position="247"/>
    </location>
</feature>
<feature type="transmembrane region" description="Helical" evidence="1">
    <location>
        <begin position="181"/>
        <end position="201"/>
    </location>
</feature>
<feature type="transmembrane region" description="Helical" evidence="1">
    <location>
        <begin position="155"/>
        <end position="172"/>
    </location>
</feature>
<keyword evidence="1" id="KW-0812">Transmembrane</keyword>
<evidence type="ECO:0008006" key="3">
    <source>
        <dbReference type="Google" id="ProtNLM"/>
    </source>
</evidence>
<proteinExistence type="predicted"/>
<dbReference type="STRING" id="7102.A0A2A4JVT0"/>
<dbReference type="AlphaFoldDB" id="A0A2A4JVT0"/>
<dbReference type="PANTHER" id="PTHR12242">
    <property type="entry name" value="OS02G0130600 PROTEIN-RELATED"/>
    <property type="match status" value="1"/>
</dbReference>
<dbReference type="EMBL" id="NWSH01000568">
    <property type="protein sequence ID" value="PCG75593.1"/>
    <property type="molecule type" value="Genomic_DNA"/>
</dbReference>
<feature type="transmembrane region" description="Helical" evidence="1">
    <location>
        <begin position="83"/>
        <end position="103"/>
    </location>
</feature>
<protein>
    <recommendedName>
        <fullName evidence="3">Protein rolling stone</fullName>
    </recommendedName>
</protein>
<dbReference type="PANTHER" id="PTHR12242:SF49">
    <property type="entry name" value="HEADBUTT, ISOFORM E"/>
    <property type="match status" value="1"/>
</dbReference>
<reference evidence="2" key="1">
    <citation type="submission" date="2017-09" db="EMBL/GenBank/DDBJ databases">
        <title>Contemporary evolution of a Lepidopteran species, Heliothis virescens, in response to modern agricultural practices.</title>
        <authorList>
            <person name="Fritz M.L."/>
            <person name="Deyonke A.M."/>
            <person name="Papanicolaou A."/>
            <person name="Micinski S."/>
            <person name="Westbrook J."/>
            <person name="Gould F."/>
        </authorList>
    </citation>
    <scope>NUCLEOTIDE SEQUENCE [LARGE SCALE GENOMIC DNA]</scope>
    <source>
        <strain evidence="2">HvINT-</strain>
        <tissue evidence="2">Whole body</tissue>
    </source>
</reference>
<feature type="transmembrane region" description="Helical" evidence="1">
    <location>
        <begin position="43"/>
        <end position="63"/>
    </location>
</feature>
<keyword evidence="1" id="KW-1133">Transmembrane helix</keyword>
<sequence length="267" mass="30542">MGGTVKTYLKKEFQLKKFSLDFEDLSDFYLSCWQRSQSIWPLLVIRTLVFIGFAGSMVAAIIASAQEDINPGYRFIFLTRWGLYMNNITSFLACCLSLTKLFRGSDTTPAVLVKAYWFFYNISTTMSFFITIFYYSFLTEVAAESDYEVDPVLDLLVHGINSVLMFCLLVTSRHPHRLMHFYIPLLFALIYIIFSAIYYLAGGMSPIGTHWIYPQLDWEKPGEAMILTVAVALVIPVLHMVVAGMTLCRDVITRRCRDNTVLLVSSR</sequence>
<evidence type="ECO:0000313" key="2">
    <source>
        <dbReference type="EMBL" id="PCG75593.1"/>
    </source>
</evidence>
<dbReference type="Pfam" id="PF21534">
    <property type="entry name" value="Rost"/>
    <property type="match status" value="1"/>
</dbReference>
<accession>A0A2A4JVT0</accession>
<dbReference type="GO" id="GO:0016020">
    <property type="term" value="C:membrane"/>
    <property type="evidence" value="ECO:0007669"/>
    <property type="project" value="TreeGrafter"/>
</dbReference>
<comment type="caution">
    <text evidence="2">The sequence shown here is derived from an EMBL/GenBank/DDBJ whole genome shotgun (WGS) entry which is preliminary data.</text>
</comment>
<keyword evidence="1" id="KW-0472">Membrane</keyword>
<organism evidence="2">
    <name type="scientific">Heliothis virescens</name>
    <name type="common">Tobacco budworm moth</name>
    <dbReference type="NCBI Taxonomy" id="7102"/>
    <lineage>
        <taxon>Eukaryota</taxon>
        <taxon>Metazoa</taxon>
        <taxon>Ecdysozoa</taxon>
        <taxon>Arthropoda</taxon>
        <taxon>Hexapoda</taxon>
        <taxon>Insecta</taxon>
        <taxon>Pterygota</taxon>
        <taxon>Neoptera</taxon>
        <taxon>Endopterygota</taxon>
        <taxon>Lepidoptera</taxon>
        <taxon>Glossata</taxon>
        <taxon>Ditrysia</taxon>
        <taxon>Noctuoidea</taxon>
        <taxon>Noctuidae</taxon>
        <taxon>Heliothinae</taxon>
        <taxon>Heliothis</taxon>
    </lineage>
</organism>
<gene>
    <name evidence="2" type="ORF">B5V51_11313</name>
</gene>
<feature type="transmembrane region" description="Helical" evidence="1">
    <location>
        <begin position="115"/>
        <end position="135"/>
    </location>
</feature>
<dbReference type="InterPro" id="IPR049352">
    <property type="entry name" value="Rost"/>
</dbReference>
<evidence type="ECO:0000256" key="1">
    <source>
        <dbReference type="SAM" id="Phobius"/>
    </source>
</evidence>